<organism evidence="1 2">
    <name type="scientific">Amycolatopsis orientalis</name>
    <name type="common">Nocardia orientalis</name>
    <dbReference type="NCBI Taxonomy" id="31958"/>
    <lineage>
        <taxon>Bacteria</taxon>
        <taxon>Bacillati</taxon>
        <taxon>Actinomycetota</taxon>
        <taxon>Actinomycetes</taxon>
        <taxon>Pseudonocardiales</taxon>
        <taxon>Pseudonocardiaceae</taxon>
        <taxon>Amycolatopsis</taxon>
    </lineage>
</organism>
<sequence>MLGHEQNPPGPQRLTLPPTVVASHLRSCADDLATSLTASGTAATVPELLQVVEHLVAGQQALAVALEGLASRVDEGGESTLAAAREVDVEVVAEVLRAAATAVGCSADALAEAGPSFECVSESVAPDTRL</sequence>
<reference evidence="1 2" key="1">
    <citation type="journal article" date="2015" name="Genome Announc.">
        <title>Draft Genome Sequence of Norvancomycin-Producing Strain Amycolatopsis orientalis CPCC200066.</title>
        <authorList>
            <person name="Lei X."/>
            <person name="Yuan F."/>
            <person name="Shi Y."/>
            <person name="Li X."/>
            <person name="Wang L."/>
            <person name="Hong B."/>
        </authorList>
    </citation>
    <scope>NUCLEOTIDE SEQUENCE [LARGE SCALE GENOMIC DNA]</scope>
    <source>
        <strain evidence="1 2">B-37</strain>
    </source>
</reference>
<dbReference type="RefSeq" id="WP_044850895.1">
    <property type="nucleotide sequence ID" value="NZ_CP016174.1"/>
</dbReference>
<proteinExistence type="predicted"/>
<dbReference type="STRING" id="31958.SD37_29045"/>
<name>A0A193C4F9_AMYOR</name>
<evidence type="ECO:0000313" key="1">
    <source>
        <dbReference type="EMBL" id="ANN19263.1"/>
    </source>
</evidence>
<evidence type="ECO:0000313" key="2">
    <source>
        <dbReference type="Proteomes" id="UP000093695"/>
    </source>
</evidence>
<accession>A0A193C4F9</accession>
<dbReference type="Proteomes" id="UP000093695">
    <property type="component" value="Chromosome"/>
</dbReference>
<keyword evidence="2" id="KW-1185">Reference proteome</keyword>
<dbReference type="EMBL" id="CP016174">
    <property type="protein sequence ID" value="ANN19263.1"/>
    <property type="molecule type" value="Genomic_DNA"/>
</dbReference>
<dbReference type="AlphaFoldDB" id="A0A193C4F9"/>
<protein>
    <submittedName>
        <fullName evidence="1">Uncharacterized protein</fullName>
    </submittedName>
</protein>
<gene>
    <name evidence="1" type="ORF">SD37_29045</name>
</gene>
<dbReference type="eggNOG" id="ENOG50344PW">
    <property type="taxonomic scope" value="Bacteria"/>
</dbReference>
<dbReference type="KEGG" id="aori:SD37_29045"/>